<reference evidence="7" key="1">
    <citation type="journal article" date="2019" name="Int. J. Syst. Evol. Microbiol.">
        <title>The Global Catalogue of Microorganisms (GCM) 10K type strain sequencing project: providing services to taxonomists for standard genome sequencing and annotation.</title>
        <authorList>
            <consortium name="The Broad Institute Genomics Platform"/>
            <consortium name="The Broad Institute Genome Sequencing Center for Infectious Disease"/>
            <person name="Wu L."/>
            <person name="Ma J."/>
        </authorList>
    </citation>
    <scope>NUCLEOTIDE SEQUENCE [LARGE SCALE GENOMIC DNA]</scope>
    <source>
        <strain evidence="7">KCTC 42805</strain>
    </source>
</reference>
<dbReference type="InterPro" id="IPR017941">
    <property type="entry name" value="Rieske_2Fe-2S"/>
</dbReference>
<comment type="caution">
    <text evidence="6">The sequence shown here is derived from an EMBL/GenBank/DDBJ whole genome shotgun (WGS) entry which is preliminary data.</text>
</comment>
<dbReference type="RefSeq" id="WP_381522800.1">
    <property type="nucleotide sequence ID" value="NZ_JBHULN010000006.1"/>
</dbReference>
<evidence type="ECO:0000259" key="5">
    <source>
        <dbReference type="PROSITE" id="PS51296"/>
    </source>
</evidence>
<keyword evidence="2" id="KW-0479">Metal-binding</keyword>
<evidence type="ECO:0000256" key="2">
    <source>
        <dbReference type="ARBA" id="ARBA00022723"/>
    </source>
</evidence>
<organism evidence="6 7">
    <name type="scientific">Spirosoma soli</name>
    <dbReference type="NCBI Taxonomy" id="1770529"/>
    <lineage>
        <taxon>Bacteria</taxon>
        <taxon>Pseudomonadati</taxon>
        <taxon>Bacteroidota</taxon>
        <taxon>Cytophagia</taxon>
        <taxon>Cytophagales</taxon>
        <taxon>Cytophagaceae</taxon>
        <taxon>Spirosoma</taxon>
    </lineage>
</organism>
<proteinExistence type="predicted"/>
<dbReference type="CDD" id="cd03467">
    <property type="entry name" value="Rieske"/>
    <property type="match status" value="1"/>
</dbReference>
<protein>
    <submittedName>
        <fullName evidence="6">Ubiquinol-cytochrome c reductase iron-sulfur subunit</fullName>
    </submittedName>
</protein>
<gene>
    <name evidence="6" type="ORF">ACFSUS_11930</name>
</gene>
<name>A0ABW5M2W9_9BACT</name>
<keyword evidence="7" id="KW-1185">Reference proteome</keyword>
<evidence type="ECO:0000256" key="1">
    <source>
        <dbReference type="ARBA" id="ARBA00022714"/>
    </source>
</evidence>
<dbReference type="Proteomes" id="UP001597469">
    <property type="component" value="Unassembled WGS sequence"/>
</dbReference>
<keyword evidence="4" id="KW-0411">Iron-sulfur</keyword>
<dbReference type="Gene3D" id="2.102.10.10">
    <property type="entry name" value="Rieske [2Fe-2S] iron-sulphur domain"/>
    <property type="match status" value="1"/>
</dbReference>
<accession>A0ABW5M2W9</accession>
<evidence type="ECO:0000256" key="3">
    <source>
        <dbReference type="ARBA" id="ARBA00023004"/>
    </source>
</evidence>
<sequence length="160" mass="17277">MKNNLKTTEMNRGEFLRSLGMSSAALMSFYCMGTLTSCSSSSNNDPQPNPNPGTGSGKVDFTLDLTTADYSKLKTDGEFVYKDSIIVARVKGGSYVALAKACTHAGTDVRYRLAQDDFLCPNHLSEFSKTGAVENGPASQPLKVYKTVLTENGNKLQVTE</sequence>
<keyword evidence="3" id="KW-0408">Iron</keyword>
<feature type="domain" description="Rieske" evidence="5">
    <location>
        <begin position="65"/>
        <end position="156"/>
    </location>
</feature>
<dbReference type="InterPro" id="IPR036922">
    <property type="entry name" value="Rieske_2Fe-2S_sf"/>
</dbReference>
<dbReference type="EMBL" id="JBHULN010000006">
    <property type="protein sequence ID" value="MFD2571347.1"/>
    <property type="molecule type" value="Genomic_DNA"/>
</dbReference>
<dbReference type="PROSITE" id="PS51296">
    <property type="entry name" value="RIESKE"/>
    <property type="match status" value="1"/>
</dbReference>
<evidence type="ECO:0000313" key="7">
    <source>
        <dbReference type="Proteomes" id="UP001597469"/>
    </source>
</evidence>
<keyword evidence="1" id="KW-0001">2Fe-2S</keyword>
<dbReference type="Pfam" id="PF00355">
    <property type="entry name" value="Rieske"/>
    <property type="match status" value="1"/>
</dbReference>
<dbReference type="SUPFAM" id="SSF50022">
    <property type="entry name" value="ISP domain"/>
    <property type="match status" value="1"/>
</dbReference>
<evidence type="ECO:0000313" key="6">
    <source>
        <dbReference type="EMBL" id="MFD2571347.1"/>
    </source>
</evidence>
<evidence type="ECO:0000256" key="4">
    <source>
        <dbReference type="ARBA" id="ARBA00023014"/>
    </source>
</evidence>